<comment type="caution">
    <text evidence="2">The sequence shown here is derived from an EMBL/GenBank/DDBJ whole genome shotgun (WGS) entry which is preliminary data.</text>
</comment>
<dbReference type="PANTHER" id="PTHR12147">
    <property type="entry name" value="METALLOPEPTIDASE M28 FAMILY MEMBER"/>
    <property type="match status" value="1"/>
</dbReference>
<evidence type="ECO:0000313" key="2">
    <source>
        <dbReference type="EMBL" id="MDQ0253074.1"/>
    </source>
</evidence>
<dbReference type="InterPro" id="IPR007484">
    <property type="entry name" value="Peptidase_M28"/>
</dbReference>
<keyword evidence="3" id="KW-1185">Reference proteome</keyword>
<dbReference type="Proteomes" id="UP001230005">
    <property type="component" value="Unassembled WGS sequence"/>
</dbReference>
<dbReference type="RefSeq" id="WP_307321213.1">
    <property type="nucleotide sequence ID" value="NZ_JAUSUG010000001.1"/>
</dbReference>
<accession>A0ABT9ZQE7</accession>
<evidence type="ECO:0000259" key="1">
    <source>
        <dbReference type="Pfam" id="PF04389"/>
    </source>
</evidence>
<evidence type="ECO:0000313" key="3">
    <source>
        <dbReference type="Proteomes" id="UP001230005"/>
    </source>
</evidence>
<sequence>MKQEFITFIEKLSDPALNGRVPGTEGHNEARRMITEQVETLGLDPLLKTGWVQSYLAHDGVTGRNLLAVNKGSKEDWMLLGAHYDHLRGCPGADDNAAAVGILLAVMDALRNLDLQMNIVLAIFDMEEPPYFQTESMGSVHFYRHLPEGLNWDTFRGAVILDLCGHDLVVKNRENSLFIVGAETCPKLSESVSKARGMVEDLEIYKVRNRDFLYLSDHYIFDINGKPNLFLSCGHWPYYHTPEDTFEKINLDKVGRIADFIRMMIMELDKGEEEPGYLPSFKKEDEAKELGRFLNTELNAEHHLDAICGILMREMRNETDIEKMKKSLQQFGLI</sequence>
<organism evidence="2 3">
    <name type="scientific">Evansella vedderi</name>
    <dbReference type="NCBI Taxonomy" id="38282"/>
    <lineage>
        <taxon>Bacteria</taxon>
        <taxon>Bacillati</taxon>
        <taxon>Bacillota</taxon>
        <taxon>Bacilli</taxon>
        <taxon>Bacillales</taxon>
        <taxon>Bacillaceae</taxon>
        <taxon>Evansella</taxon>
    </lineage>
</organism>
<reference evidence="2 3" key="1">
    <citation type="submission" date="2023-07" db="EMBL/GenBank/DDBJ databases">
        <title>Genomic Encyclopedia of Type Strains, Phase IV (KMG-IV): sequencing the most valuable type-strain genomes for metagenomic binning, comparative biology and taxonomic classification.</title>
        <authorList>
            <person name="Goeker M."/>
        </authorList>
    </citation>
    <scope>NUCLEOTIDE SEQUENCE [LARGE SCALE GENOMIC DNA]</scope>
    <source>
        <strain evidence="2 3">DSM 9768</strain>
    </source>
</reference>
<proteinExistence type="predicted"/>
<dbReference type="Gene3D" id="3.40.630.10">
    <property type="entry name" value="Zn peptidases"/>
    <property type="match status" value="1"/>
</dbReference>
<dbReference type="SUPFAM" id="SSF53187">
    <property type="entry name" value="Zn-dependent exopeptidases"/>
    <property type="match status" value="1"/>
</dbReference>
<gene>
    <name evidence="2" type="ORF">J2S74_000446</name>
</gene>
<dbReference type="PANTHER" id="PTHR12147:SF26">
    <property type="entry name" value="PEPTIDASE M28 DOMAIN-CONTAINING PROTEIN"/>
    <property type="match status" value="1"/>
</dbReference>
<dbReference type="InterPro" id="IPR045175">
    <property type="entry name" value="M28_fam"/>
</dbReference>
<dbReference type="EMBL" id="JAUSUG010000001">
    <property type="protein sequence ID" value="MDQ0253074.1"/>
    <property type="molecule type" value="Genomic_DNA"/>
</dbReference>
<protein>
    <recommendedName>
        <fullName evidence="1">Peptidase M28 domain-containing protein</fullName>
    </recommendedName>
</protein>
<name>A0ABT9ZQE7_9BACI</name>
<feature type="domain" description="Peptidase M28" evidence="1">
    <location>
        <begin position="65"/>
        <end position="263"/>
    </location>
</feature>
<dbReference type="Pfam" id="PF04389">
    <property type="entry name" value="Peptidase_M28"/>
    <property type="match status" value="1"/>
</dbReference>